<dbReference type="EMBL" id="KQ964254">
    <property type="protein sequence ID" value="KXJ89917.1"/>
    <property type="molecule type" value="Genomic_DNA"/>
</dbReference>
<keyword evidence="3" id="KW-0949">S-adenosyl-L-methionine</keyword>
<dbReference type="GO" id="GO:0008168">
    <property type="term" value="F:methyltransferase activity"/>
    <property type="evidence" value="ECO:0007669"/>
    <property type="project" value="UniProtKB-KW"/>
</dbReference>
<name>A0A136IYA6_9PEZI</name>
<dbReference type="CDD" id="cd02440">
    <property type="entry name" value="AdoMet_MTases"/>
    <property type="match status" value="1"/>
</dbReference>
<keyword evidence="2 5" id="KW-0808">Transferase</keyword>
<dbReference type="Proteomes" id="UP000070501">
    <property type="component" value="Unassembled WGS sequence"/>
</dbReference>
<dbReference type="InterPro" id="IPR025714">
    <property type="entry name" value="Methyltranfer_dom"/>
</dbReference>
<dbReference type="GO" id="GO:0032259">
    <property type="term" value="P:methylation"/>
    <property type="evidence" value="ECO:0007669"/>
    <property type="project" value="UniProtKB-KW"/>
</dbReference>
<reference evidence="6" key="1">
    <citation type="submission" date="2016-02" db="EMBL/GenBank/DDBJ databases">
        <title>Draft genome sequence of Microdochium bolleyi, a fungal endophyte of beachgrass.</title>
        <authorList>
            <consortium name="DOE Joint Genome Institute"/>
            <person name="David A.S."/>
            <person name="May G."/>
            <person name="Haridas S."/>
            <person name="Lim J."/>
            <person name="Wang M."/>
            <person name="Labutti K."/>
            <person name="Lipzen A."/>
            <person name="Barry K."/>
            <person name="Grigoriev I.V."/>
        </authorList>
    </citation>
    <scope>NUCLEOTIDE SEQUENCE [LARGE SCALE GENOMIC DNA]</scope>
    <source>
        <strain evidence="6">J235TASD1</strain>
    </source>
</reference>
<dbReference type="AlphaFoldDB" id="A0A136IYA6"/>
<evidence type="ECO:0000256" key="1">
    <source>
        <dbReference type="ARBA" id="ARBA00022603"/>
    </source>
</evidence>
<keyword evidence="6" id="KW-1185">Reference proteome</keyword>
<evidence type="ECO:0000256" key="3">
    <source>
        <dbReference type="ARBA" id="ARBA00022691"/>
    </source>
</evidence>
<evidence type="ECO:0000256" key="2">
    <source>
        <dbReference type="ARBA" id="ARBA00022679"/>
    </source>
</evidence>
<dbReference type="Gene3D" id="3.40.50.150">
    <property type="entry name" value="Vaccinia Virus protein VP39"/>
    <property type="match status" value="1"/>
</dbReference>
<sequence>MQTARGPSSQALFAQRMYTARAPAYEQSWHPSYAARLMRDVVCALPGENVLVLACGTGLEAFIAVRDVVDVQHSGPRGSRNRGRVVGVDVTPAMLDEARRRLDREEAKEGGMERGLLEFVEHDITDLDSCAALEGMNGEFDVVVCSCAFVLLDDPAGVVRGWRKWLPAGRLIIDITHEDNMVPGMVIEAVARELGVPFHSNRLWIDSRDSCRHILEREGYQVDRIELLENIAGDGATSFPATEAEADRQFDYVTGGTSTGFVWEDVDMKRARELFSTKWMERAVDGRVRSVDGLYVYVARPRS</sequence>
<dbReference type="InterPro" id="IPR029063">
    <property type="entry name" value="SAM-dependent_MTases_sf"/>
</dbReference>
<feature type="domain" description="Methyltransferase" evidence="4">
    <location>
        <begin position="47"/>
        <end position="174"/>
    </location>
</feature>
<gene>
    <name evidence="5" type="ORF">Micbo1qcDRAFT_121097</name>
</gene>
<dbReference type="STRING" id="196109.A0A136IYA6"/>
<evidence type="ECO:0000313" key="6">
    <source>
        <dbReference type="Proteomes" id="UP000070501"/>
    </source>
</evidence>
<dbReference type="InParanoid" id="A0A136IYA6"/>
<dbReference type="PANTHER" id="PTHR43464:SF19">
    <property type="entry name" value="UBIQUINONE BIOSYNTHESIS O-METHYLTRANSFERASE, MITOCHONDRIAL"/>
    <property type="match status" value="1"/>
</dbReference>
<dbReference type="OrthoDB" id="6329284at2759"/>
<accession>A0A136IYA6</accession>
<proteinExistence type="predicted"/>
<evidence type="ECO:0000313" key="5">
    <source>
        <dbReference type="EMBL" id="KXJ89917.1"/>
    </source>
</evidence>
<keyword evidence="1 5" id="KW-0489">Methyltransferase</keyword>
<dbReference type="Pfam" id="PF13847">
    <property type="entry name" value="Methyltransf_31"/>
    <property type="match status" value="1"/>
</dbReference>
<dbReference type="PANTHER" id="PTHR43464">
    <property type="entry name" value="METHYLTRANSFERASE"/>
    <property type="match status" value="1"/>
</dbReference>
<dbReference type="SUPFAM" id="SSF53335">
    <property type="entry name" value="S-adenosyl-L-methionine-dependent methyltransferases"/>
    <property type="match status" value="1"/>
</dbReference>
<evidence type="ECO:0000259" key="4">
    <source>
        <dbReference type="Pfam" id="PF13847"/>
    </source>
</evidence>
<protein>
    <submittedName>
        <fullName evidence="5">S-adenosyl-L-methionine-dependent methyltransferase</fullName>
    </submittedName>
</protein>
<organism evidence="5 6">
    <name type="scientific">Microdochium bolleyi</name>
    <dbReference type="NCBI Taxonomy" id="196109"/>
    <lineage>
        <taxon>Eukaryota</taxon>
        <taxon>Fungi</taxon>
        <taxon>Dikarya</taxon>
        <taxon>Ascomycota</taxon>
        <taxon>Pezizomycotina</taxon>
        <taxon>Sordariomycetes</taxon>
        <taxon>Xylariomycetidae</taxon>
        <taxon>Xylariales</taxon>
        <taxon>Microdochiaceae</taxon>
        <taxon>Microdochium</taxon>
    </lineage>
</organism>